<comment type="subcellular location">
    <subcellularLocation>
        <location evidence="1">Membrane</location>
        <topology evidence="1">Single-pass membrane protein</topology>
    </subcellularLocation>
</comment>
<feature type="domain" description="Protein kinase" evidence="16">
    <location>
        <begin position="165"/>
        <end position="431"/>
    </location>
</feature>
<evidence type="ECO:0000256" key="3">
    <source>
        <dbReference type="ARBA" id="ARBA00022553"/>
    </source>
</evidence>
<dbReference type="SUPFAM" id="SSF56112">
    <property type="entry name" value="Protein kinase-like (PK-like)"/>
    <property type="match status" value="1"/>
</dbReference>
<keyword evidence="6 13" id="KW-0547">Nucleotide-binding</keyword>
<evidence type="ECO:0000313" key="18">
    <source>
        <dbReference type="Proteomes" id="UP000813462"/>
    </source>
</evidence>
<comment type="catalytic activity">
    <reaction evidence="11">
        <text>L-threonyl-[protein] + ATP = O-phospho-L-threonyl-[protein] + ADP + H(+)</text>
        <dbReference type="Rhea" id="RHEA:46608"/>
        <dbReference type="Rhea" id="RHEA-COMP:11060"/>
        <dbReference type="Rhea" id="RHEA-COMP:11605"/>
        <dbReference type="ChEBI" id="CHEBI:15378"/>
        <dbReference type="ChEBI" id="CHEBI:30013"/>
        <dbReference type="ChEBI" id="CHEBI:30616"/>
        <dbReference type="ChEBI" id="CHEBI:61977"/>
        <dbReference type="ChEBI" id="CHEBI:456216"/>
        <dbReference type="EC" id="2.7.11.1"/>
    </reaction>
</comment>
<keyword evidence="9 15" id="KW-1133">Transmembrane helix</keyword>
<evidence type="ECO:0000256" key="1">
    <source>
        <dbReference type="ARBA" id="ARBA00004167"/>
    </source>
</evidence>
<evidence type="ECO:0000256" key="5">
    <source>
        <dbReference type="ARBA" id="ARBA00022692"/>
    </source>
</evidence>
<proteinExistence type="predicted"/>
<dbReference type="PROSITE" id="PS00107">
    <property type="entry name" value="PROTEIN_KINASE_ATP"/>
    <property type="match status" value="1"/>
</dbReference>
<reference evidence="17" key="1">
    <citation type="journal article" date="2021" name="Front. Plant Sci.">
        <title>Chromosome-Scale Genome Assembly for Chinese Sour Jujube and Insights Into Its Genome Evolution and Domestication Signature.</title>
        <authorList>
            <person name="Shen L.-Y."/>
            <person name="Luo H."/>
            <person name="Wang X.-L."/>
            <person name="Wang X.-M."/>
            <person name="Qiu X.-J."/>
            <person name="Liu H."/>
            <person name="Zhou S.-S."/>
            <person name="Jia K.-H."/>
            <person name="Nie S."/>
            <person name="Bao Y.-T."/>
            <person name="Zhang R.-G."/>
            <person name="Yun Q.-Z."/>
            <person name="Chai Y.-H."/>
            <person name="Lu J.-Y."/>
            <person name="Li Y."/>
            <person name="Zhao S.-W."/>
            <person name="Mao J.-F."/>
            <person name="Jia S.-G."/>
            <person name="Mao Y.-M."/>
        </authorList>
    </citation>
    <scope>NUCLEOTIDE SEQUENCE</scope>
    <source>
        <strain evidence="17">AT0</strain>
        <tissue evidence="17">Leaf</tissue>
    </source>
</reference>
<evidence type="ECO:0000256" key="14">
    <source>
        <dbReference type="SAM" id="MobiDB-lite"/>
    </source>
</evidence>
<dbReference type="GO" id="GO:0005524">
    <property type="term" value="F:ATP binding"/>
    <property type="evidence" value="ECO:0007669"/>
    <property type="project" value="UniProtKB-UniRule"/>
</dbReference>
<dbReference type="InterPro" id="IPR011009">
    <property type="entry name" value="Kinase-like_dom_sf"/>
</dbReference>
<feature type="binding site" evidence="13">
    <location>
        <position position="193"/>
    </location>
    <ligand>
        <name>ATP</name>
        <dbReference type="ChEBI" id="CHEBI:30616"/>
    </ligand>
</feature>
<dbReference type="InterPro" id="IPR001245">
    <property type="entry name" value="Ser-Thr/Tyr_kinase_cat_dom"/>
</dbReference>
<dbReference type="Proteomes" id="UP000813462">
    <property type="component" value="Unassembled WGS sequence"/>
</dbReference>
<dbReference type="FunFam" id="3.30.200.20:FF:000178">
    <property type="entry name" value="serine/threonine-protein kinase PBS1-like"/>
    <property type="match status" value="1"/>
</dbReference>
<evidence type="ECO:0000259" key="16">
    <source>
        <dbReference type="PROSITE" id="PS50011"/>
    </source>
</evidence>
<dbReference type="PANTHER" id="PTHR47984">
    <property type="entry name" value="OS01G0323000 PROTEIN"/>
    <property type="match status" value="1"/>
</dbReference>
<feature type="transmembrane region" description="Helical" evidence="15">
    <location>
        <begin position="25"/>
        <end position="49"/>
    </location>
</feature>
<gene>
    <name evidence="17" type="ORF">FEM48_Zijuj03G0163200</name>
</gene>
<sequence length="431" mass="49224">MISFNMVSNISSVKENLSKPTPFGFQLWVLLIFFIFLLSILLIIFFFLFRCIIHRRRKKSYEPRLCFPSITISSKDNHHNAYRSTSSLDRRLLPLNISEIEMNARKLTDHGPVLSDHLFRQGSRTTHSSMINDVGSMGKYSPVVREVWRGSRFSLKEIEVATNGFAKENLIGNGDYGRVYHGILFDTTRVAVKRILNNSSCDAEEFMAEVKGIGHVRHKNLVKMLGYCIEGTYRMLVYEYVDNNNLHNWIHECSSQVSPLTWGIRMKIIQGIAKGYIAPEQATPGAFTEKTDVFSFGILIMEIISGRNPVDHNQPQPYLVDWMKSMVASQNIAYVVDPNMPEMPSSKKLKRILLIALRCVDPDMQNRPKMGEIIHMLEPRDLLLGDDCQVKREDSCCSSPEESHNAASLCESPLDTPSVESSTNCYQKYYF</sequence>
<evidence type="ECO:0000256" key="2">
    <source>
        <dbReference type="ARBA" id="ARBA00012513"/>
    </source>
</evidence>
<keyword evidence="7" id="KW-0418">Kinase</keyword>
<accession>A0A978VRC3</accession>
<evidence type="ECO:0000256" key="9">
    <source>
        <dbReference type="ARBA" id="ARBA00022989"/>
    </source>
</evidence>
<keyword evidence="8 13" id="KW-0067">ATP-binding</keyword>
<protein>
    <recommendedName>
        <fullName evidence="2">non-specific serine/threonine protein kinase</fullName>
        <ecNumber evidence="2">2.7.11.1</ecNumber>
    </recommendedName>
</protein>
<evidence type="ECO:0000256" key="12">
    <source>
        <dbReference type="ARBA" id="ARBA00048679"/>
    </source>
</evidence>
<dbReference type="EC" id="2.7.11.1" evidence="2"/>
<dbReference type="AlphaFoldDB" id="A0A978VRC3"/>
<dbReference type="PANTHER" id="PTHR47984:SF15">
    <property type="entry name" value="PROTEIN KINASE DOMAIN-CONTAINING PROTEIN"/>
    <property type="match status" value="1"/>
</dbReference>
<evidence type="ECO:0000256" key="15">
    <source>
        <dbReference type="SAM" id="Phobius"/>
    </source>
</evidence>
<dbReference type="InterPro" id="IPR052232">
    <property type="entry name" value="RLK_Ser/Thr-Kinase"/>
</dbReference>
<organism evidence="17 18">
    <name type="scientific">Ziziphus jujuba var. spinosa</name>
    <dbReference type="NCBI Taxonomy" id="714518"/>
    <lineage>
        <taxon>Eukaryota</taxon>
        <taxon>Viridiplantae</taxon>
        <taxon>Streptophyta</taxon>
        <taxon>Embryophyta</taxon>
        <taxon>Tracheophyta</taxon>
        <taxon>Spermatophyta</taxon>
        <taxon>Magnoliopsida</taxon>
        <taxon>eudicotyledons</taxon>
        <taxon>Gunneridae</taxon>
        <taxon>Pentapetalae</taxon>
        <taxon>rosids</taxon>
        <taxon>fabids</taxon>
        <taxon>Rosales</taxon>
        <taxon>Rhamnaceae</taxon>
        <taxon>Paliureae</taxon>
        <taxon>Ziziphus</taxon>
    </lineage>
</organism>
<evidence type="ECO:0000256" key="6">
    <source>
        <dbReference type="ARBA" id="ARBA00022741"/>
    </source>
</evidence>
<evidence type="ECO:0000256" key="10">
    <source>
        <dbReference type="ARBA" id="ARBA00023136"/>
    </source>
</evidence>
<name>A0A978VRC3_ZIZJJ</name>
<feature type="region of interest" description="Disordered" evidence="14">
    <location>
        <begin position="395"/>
        <end position="416"/>
    </location>
</feature>
<dbReference type="Pfam" id="PF07714">
    <property type="entry name" value="PK_Tyr_Ser-Thr"/>
    <property type="match status" value="2"/>
</dbReference>
<evidence type="ECO:0000256" key="13">
    <source>
        <dbReference type="PROSITE-ProRule" id="PRU10141"/>
    </source>
</evidence>
<evidence type="ECO:0000256" key="8">
    <source>
        <dbReference type="ARBA" id="ARBA00022840"/>
    </source>
</evidence>
<keyword evidence="4" id="KW-0808">Transferase</keyword>
<evidence type="ECO:0000313" key="17">
    <source>
        <dbReference type="EMBL" id="KAH7538098.1"/>
    </source>
</evidence>
<evidence type="ECO:0000256" key="11">
    <source>
        <dbReference type="ARBA" id="ARBA00047899"/>
    </source>
</evidence>
<dbReference type="InterPro" id="IPR017441">
    <property type="entry name" value="Protein_kinase_ATP_BS"/>
</dbReference>
<dbReference type="GO" id="GO:0004674">
    <property type="term" value="F:protein serine/threonine kinase activity"/>
    <property type="evidence" value="ECO:0007669"/>
    <property type="project" value="UniProtKB-EC"/>
</dbReference>
<dbReference type="EMBL" id="JAEACU010000003">
    <property type="protein sequence ID" value="KAH7538098.1"/>
    <property type="molecule type" value="Genomic_DNA"/>
</dbReference>
<keyword evidence="5 15" id="KW-0812">Transmembrane</keyword>
<evidence type="ECO:0000256" key="7">
    <source>
        <dbReference type="ARBA" id="ARBA00022777"/>
    </source>
</evidence>
<keyword evidence="10 15" id="KW-0472">Membrane</keyword>
<dbReference type="Gene3D" id="1.10.510.10">
    <property type="entry name" value="Transferase(Phosphotransferase) domain 1"/>
    <property type="match status" value="1"/>
</dbReference>
<comment type="catalytic activity">
    <reaction evidence="12">
        <text>L-seryl-[protein] + ATP = O-phospho-L-seryl-[protein] + ADP + H(+)</text>
        <dbReference type="Rhea" id="RHEA:17989"/>
        <dbReference type="Rhea" id="RHEA-COMP:9863"/>
        <dbReference type="Rhea" id="RHEA-COMP:11604"/>
        <dbReference type="ChEBI" id="CHEBI:15378"/>
        <dbReference type="ChEBI" id="CHEBI:29999"/>
        <dbReference type="ChEBI" id="CHEBI:30616"/>
        <dbReference type="ChEBI" id="CHEBI:83421"/>
        <dbReference type="ChEBI" id="CHEBI:456216"/>
        <dbReference type="EC" id="2.7.11.1"/>
    </reaction>
</comment>
<dbReference type="GO" id="GO:0016020">
    <property type="term" value="C:membrane"/>
    <property type="evidence" value="ECO:0007669"/>
    <property type="project" value="UniProtKB-SubCell"/>
</dbReference>
<comment type="caution">
    <text evidence="17">The sequence shown here is derived from an EMBL/GenBank/DDBJ whole genome shotgun (WGS) entry which is preliminary data.</text>
</comment>
<dbReference type="Gene3D" id="3.30.200.20">
    <property type="entry name" value="Phosphorylase Kinase, domain 1"/>
    <property type="match status" value="1"/>
</dbReference>
<evidence type="ECO:0000256" key="4">
    <source>
        <dbReference type="ARBA" id="ARBA00022679"/>
    </source>
</evidence>
<dbReference type="PROSITE" id="PS50011">
    <property type="entry name" value="PROTEIN_KINASE_DOM"/>
    <property type="match status" value="1"/>
</dbReference>
<keyword evidence="3" id="KW-0597">Phosphoprotein</keyword>
<dbReference type="InterPro" id="IPR000719">
    <property type="entry name" value="Prot_kinase_dom"/>
</dbReference>